<reference evidence="2" key="1">
    <citation type="submission" date="2018-11" db="EMBL/GenBank/DDBJ databases">
        <authorList>
            <person name="Grassa J C."/>
        </authorList>
    </citation>
    <scope>NUCLEOTIDE SEQUENCE [LARGE SCALE GENOMIC DNA]</scope>
</reference>
<dbReference type="EMBL" id="UZAU01000369">
    <property type="status" value="NOT_ANNOTATED_CDS"/>
    <property type="molecule type" value="Genomic_DNA"/>
</dbReference>
<dbReference type="OMA" id="GWINGWA"/>
<dbReference type="PANTHER" id="PTHR33116:SF84">
    <property type="entry name" value="RNA-DIRECTED DNA POLYMERASE"/>
    <property type="match status" value="1"/>
</dbReference>
<dbReference type="Proteomes" id="UP000596661">
    <property type="component" value="Chromosome 4"/>
</dbReference>
<dbReference type="AlphaFoldDB" id="A0A803PJ11"/>
<keyword evidence="3" id="KW-1185">Reference proteome</keyword>
<proteinExistence type="predicted"/>
<evidence type="ECO:0000313" key="3">
    <source>
        <dbReference type="Proteomes" id="UP000596661"/>
    </source>
</evidence>
<feature type="domain" description="Reverse transcriptase" evidence="1">
    <location>
        <begin position="1"/>
        <end position="145"/>
    </location>
</feature>
<name>A0A803PJ11_CANSA</name>
<dbReference type="PROSITE" id="PS50878">
    <property type="entry name" value="RT_POL"/>
    <property type="match status" value="1"/>
</dbReference>
<accession>A0A803PJ11</accession>
<organism evidence="2 3">
    <name type="scientific">Cannabis sativa</name>
    <name type="common">Hemp</name>
    <name type="synonym">Marijuana</name>
    <dbReference type="NCBI Taxonomy" id="3483"/>
    <lineage>
        <taxon>Eukaryota</taxon>
        <taxon>Viridiplantae</taxon>
        <taxon>Streptophyta</taxon>
        <taxon>Embryophyta</taxon>
        <taxon>Tracheophyta</taxon>
        <taxon>Spermatophyta</taxon>
        <taxon>Magnoliopsida</taxon>
        <taxon>eudicotyledons</taxon>
        <taxon>Gunneridae</taxon>
        <taxon>Pentapetalae</taxon>
        <taxon>rosids</taxon>
        <taxon>fabids</taxon>
        <taxon>Rosales</taxon>
        <taxon>Cannabaceae</taxon>
        <taxon>Cannabis</taxon>
    </lineage>
</organism>
<protein>
    <recommendedName>
        <fullName evidence="1">Reverse transcriptase domain-containing protein</fullName>
    </recommendedName>
</protein>
<evidence type="ECO:0000313" key="2">
    <source>
        <dbReference type="EnsemblPlants" id="cds.evm.model.04.860"/>
    </source>
</evidence>
<dbReference type="PANTHER" id="PTHR33116">
    <property type="entry name" value="REVERSE TRANSCRIPTASE ZINC-BINDING DOMAIN-CONTAINING PROTEIN-RELATED-RELATED"/>
    <property type="match status" value="1"/>
</dbReference>
<dbReference type="EnsemblPlants" id="evm.model.04.860">
    <property type="protein sequence ID" value="cds.evm.model.04.860"/>
    <property type="gene ID" value="evm.TU.04.860"/>
</dbReference>
<dbReference type="InterPro" id="IPR043502">
    <property type="entry name" value="DNA/RNA_pol_sf"/>
</dbReference>
<sequence>MNCVGNTSYSLLLNGRFQGTFKGEQGLRQGDPISPLLFVLVMEYLSQRIQKAVGEKRFRYHPLCKKLKLTNLCFTDDLVIFCKGNEDSLIAIKEVLDEFSKTSGLPINFVKYQVHFGGVSQSIPLTQKINLSLGEFPLKYFRIPLRLTKWRLDDCGAILKKMKLKLHSWANKHLSYASRIQLIQSTLIGLWNYWIRVFLLPQSVIKEIEKLCWGFL</sequence>
<reference evidence="2" key="2">
    <citation type="submission" date="2021-03" db="UniProtKB">
        <authorList>
            <consortium name="EnsemblPlants"/>
        </authorList>
    </citation>
    <scope>IDENTIFICATION</scope>
</reference>
<dbReference type="InterPro" id="IPR000477">
    <property type="entry name" value="RT_dom"/>
</dbReference>
<dbReference type="SUPFAM" id="SSF56672">
    <property type="entry name" value="DNA/RNA polymerases"/>
    <property type="match status" value="1"/>
</dbReference>
<dbReference type="Pfam" id="PF00078">
    <property type="entry name" value="RVT_1"/>
    <property type="match status" value="1"/>
</dbReference>
<dbReference type="Gramene" id="evm.model.04.860">
    <property type="protein sequence ID" value="cds.evm.model.04.860"/>
    <property type="gene ID" value="evm.TU.04.860"/>
</dbReference>
<evidence type="ECO:0000259" key="1">
    <source>
        <dbReference type="PROSITE" id="PS50878"/>
    </source>
</evidence>